<dbReference type="GeneID" id="31009275"/>
<dbReference type="EMBL" id="LFMY01000041">
    <property type="protein sequence ID" value="OKL55210.1"/>
    <property type="molecule type" value="Genomic_DNA"/>
</dbReference>
<dbReference type="Proteomes" id="UP000214365">
    <property type="component" value="Unassembled WGS sequence"/>
</dbReference>
<organism evidence="2 3">
    <name type="scientific">Talaromyces atroroseus</name>
    <dbReference type="NCBI Taxonomy" id="1441469"/>
    <lineage>
        <taxon>Eukaryota</taxon>
        <taxon>Fungi</taxon>
        <taxon>Dikarya</taxon>
        <taxon>Ascomycota</taxon>
        <taxon>Pezizomycotina</taxon>
        <taxon>Eurotiomycetes</taxon>
        <taxon>Eurotiomycetidae</taxon>
        <taxon>Eurotiales</taxon>
        <taxon>Trichocomaceae</taxon>
        <taxon>Talaromyces</taxon>
        <taxon>Talaromyces sect. Trachyspermi</taxon>
    </lineage>
</organism>
<proteinExistence type="predicted"/>
<keyword evidence="3" id="KW-1185">Reference proteome</keyword>
<comment type="caution">
    <text evidence="2">The sequence shown here is derived from an EMBL/GenBank/DDBJ whole genome shotgun (WGS) entry which is preliminary data.</text>
</comment>
<name>A0A1Q5Q6D5_TALAT</name>
<evidence type="ECO:0000313" key="2">
    <source>
        <dbReference type="EMBL" id="OKL55210.1"/>
    </source>
</evidence>
<dbReference type="AlphaFoldDB" id="A0A1Q5Q6D5"/>
<accession>A0A1Q5Q6D5</accession>
<protein>
    <submittedName>
        <fullName evidence="2">Uncharacterized protein</fullName>
    </submittedName>
</protein>
<sequence length="302" mass="34326">MFEGDGNQLAVFAHIHNAGEILLDAVHAKTFNDHISWDPRWSDDIVDGLTIARAFLESSDQESAPMDLDSDTEVTSFDSDHDGEDDTFPVHPKHILNCLLMSPVDLCHNPGAAPISSQVPPPADTLYLTKADGGQNLRPRPVEGGTPWRQLARVNSAPLDTWKIYLGDIVTVCIEKERENYAKISEIRRLEDGRYMVVYTWLYAREEVQAEFETDGVMPDLLRKNLDQRWPADATFQYMLSTNRTITLWDTAISRAPKHVVDLLCHSSIYNTTHTARYIWSLNSPRFKWMKQIHDLGAYNTV</sequence>
<evidence type="ECO:0000256" key="1">
    <source>
        <dbReference type="SAM" id="MobiDB-lite"/>
    </source>
</evidence>
<dbReference type="RefSeq" id="XP_020115331.1">
    <property type="nucleotide sequence ID" value="XM_020266836.1"/>
</dbReference>
<dbReference type="OrthoDB" id="4349922at2759"/>
<gene>
    <name evidence="2" type="ORF">UA08_09519</name>
</gene>
<reference evidence="2 3" key="1">
    <citation type="submission" date="2015-06" db="EMBL/GenBank/DDBJ databases">
        <title>Talaromyces atroroseus IBT 11181 draft genome.</title>
        <authorList>
            <person name="Rasmussen K.B."/>
            <person name="Rasmussen S."/>
            <person name="Petersen B."/>
            <person name="Sicheritz-Ponten T."/>
            <person name="Mortensen U.H."/>
            <person name="Thrane U."/>
        </authorList>
    </citation>
    <scope>NUCLEOTIDE SEQUENCE [LARGE SCALE GENOMIC DNA]</scope>
    <source>
        <strain evidence="2 3">IBT 11181</strain>
    </source>
</reference>
<feature type="region of interest" description="Disordered" evidence="1">
    <location>
        <begin position="60"/>
        <end position="80"/>
    </location>
</feature>
<evidence type="ECO:0000313" key="3">
    <source>
        <dbReference type="Proteomes" id="UP000214365"/>
    </source>
</evidence>